<gene>
    <name evidence="2" type="ORF">CF386_10415</name>
</gene>
<evidence type="ECO:0000313" key="3">
    <source>
        <dbReference type="Proteomes" id="UP000242175"/>
    </source>
</evidence>
<protein>
    <recommendedName>
        <fullName evidence="4">Reverse transcriptase domain-containing protein</fullName>
    </recommendedName>
</protein>
<dbReference type="RefSeq" id="WP_089074372.1">
    <property type="nucleotide sequence ID" value="NZ_CP022356.1"/>
</dbReference>
<feature type="chain" id="PRO_5012194610" description="Reverse transcriptase domain-containing protein" evidence="1">
    <location>
        <begin position="22"/>
        <end position="413"/>
    </location>
</feature>
<sequence length="413" mass="48263">MKTQCLKFTFFIIMLCNPLIAISEPSKVVKNSEVHTDIQTHNIHKEQDLKKFVSNYYVNFYNNRFNVKNLIQDQLVEKFEYCVNDNCSLTQSNEQLIKQISLHRHTLLKDKAYISGLTINEHNNTIDSKYLLTTYHRGKPTTFFVSDSWFYNDKHKFTKVIKTFKTITVASNLKKNRMQYQKIIGDFYQSFFNKNIQTKTLAKKYFSTPFTYCSNYQCTTSYSLQELSNEIAKERKVFMDKKTSIISKSISIHENDITSMFLVNKIIDGKKTKFKITDIWSMDSNKKLISLNQHIINQKYAKSIGFSSINSRLTHFAQNYFEQFYNPSVKSNLLSNYFYADDVSICKKDGCQTVEASKKLVDQIVKERNLLFDNMTQGVIQSITTKKIMSKLSFLIQKLKIIKKLNHSSLILG</sequence>
<evidence type="ECO:0000313" key="2">
    <source>
        <dbReference type="EMBL" id="ASK79464.1"/>
    </source>
</evidence>
<keyword evidence="3" id="KW-1185">Reference proteome</keyword>
<dbReference type="EMBL" id="CP022356">
    <property type="protein sequence ID" value="ASK79464.1"/>
    <property type="molecule type" value="Genomic_DNA"/>
</dbReference>
<dbReference type="KEGG" id="pmai:CF386_10415"/>
<reference evidence="2 3" key="1">
    <citation type="journal article" date="2016" name="Int. J. Syst. Evol. Microbiol.">
        <title>Paraphotobacterium marinum gen. nov., sp. nov., a member of the family Vibrionaceae, isolated from surface seawater.</title>
        <authorList>
            <person name="Huang Z."/>
            <person name="Dong C."/>
            <person name="Shao Z."/>
        </authorList>
    </citation>
    <scope>NUCLEOTIDE SEQUENCE [LARGE SCALE GENOMIC DNA]</scope>
    <source>
        <strain evidence="2 3">NSCS20N07D</strain>
    </source>
</reference>
<proteinExistence type="predicted"/>
<dbReference type="Proteomes" id="UP000242175">
    <property type="component" value="Chromosome small"/>
</dbReference>
<feature type="signal peptide" evidence="1">
    <location>
        <begin position="1"/>
        <end position="21"/>
    </location>
</feature>
<organism evidence="2 3">
    <name type="scientific">Paraphotobacterium marinum</name>
    <dbReference type="NCBI Taxonomy" id="1755811"/>
    <lineage>
        <taxon>Bacteria</taxon>
        <taxon>Pseudomonadati</taxon>
        <taxon>Pseudomonadota</taxon>
        <taxon>Gammaproteobacteria</taxon>
        <taxon>Vibrionales</taxon>
        <taxon>Vibrionaceae</taxon>
        <taxon>Paraphotobacterium</taxon>
    </lineage>
</organism>
<evidence type="ECO:0000256" key="1">
    <source>
        <dbReference type="SAM" id="SignalP"/>
    </source>
</evidence>
<dbReference type="AlphaFoldDB" id="A0A220VGE0"/>
<evidence type="ECO:0008006" key="4">
    <source>
        <dbReference type="Google" id="ProtNLM"/>
    </source>
</evidence>
<accession>A0A220VGE0</accession>
<keyword evidence="1" id="KW-0732">Signal</keyword>
<name>A0A220VGE0_9GAMM</name>